<comment type="caution">
    <text evidence="1">The sequence shown here is derived from an EMBL/GenBank/DDBJ whole genome shotgun (WGS) entry which is preliminary data.</text>
</comment>
<proteinExistence type="predicted"/>
<evidence type="ECO:0000313" key="1">
    <source>
        <dbReference type="EMBL" id="KAJ0021394.1"/>
    </source>
</evidence>
<dbReference type="Proteomes" id="UP001163603">
    <property type="component" value="Chromosome 11"/>
</dbReference>
<name>A0ACC0XT13_9ROSI</name>
<sequence length="137" mass="15273">MNNNAKRRKQICDIENGEDNIQEAKGKLELETKRLVLATLTTTPVLIKDIHAKDTWSGLCPHEVSLLRLLEKVCDGCVVEINETGKKLKYKPGTVIGGRNVVYDCGVSRSIGYFLESLIVIDSLGCSQEAYFNMAQR</sequence>
<evidence type="ECO:0000313" key="2">
    <source>
        <dbReference type="Proteomes" id="UP001163603"/>
    </source>
</evidence>
<dbReference type="EMBL" id="CM047746">
    <property type="protein sequence ID" value="KAJ0021394.1"/>
    <property type="molecule type" value="Genomic_DNA"/>
</dbReference>
<reference evidence="2" key="1">
    <citation type="journal article" date="2023" name="G3 (Bethesda)">
        <title>Genome assembly and association tests identify interacting loci associated with vigor, precocity, and sex in interspecific pistachio rootstocks.</title>
        <authorList>
            <person name="Palmer W."/>
            <person name="Jacygrad E."/>
            <person name="Sagayaradj S."/>
            <person name="Cavanaugh K."/>
            <person name="Han R."/>
            <person name="Bertier L."/>
            <person name="Beede B."/>
            <person name="Kafkas S."/>
            <person name="Golino D."/>
            <person name="Preece J."/>
            <person name="Michelmore R."/>
        </authorList>
    </citation>
    <scope>NUCLEOTIDE SEQUENCE [LARGE SCALE GENOMIC DNA]</scope>
</reference>
<protein>
    <submittedName>
        <fullName evidence="1">Uncharacterized protein</fullName>
    </submittedName>
</protein>
<keyword evidence="2" id="KW-1185">Reference proteome</keyword>
<accession>A0ACC0XT13</accession>
<gene>
    <name evidence="1" type="ORF">Pint_31642</name>
</gene>
<organism evidence="1 2">
    <name type="scientific">Pistacia integerrima</name>
    <dbReference type="NCBI Taxonomy" id="434235"/>
    <lineage>
        <taxon>Eukaryota</taxon>
        <taxon>Viridiplantae</taxon>
        <taxon>Streptophyta</taxon>
        <taxon>Embryophyta</taxon>
        <taxon>Tracheophyta</taxon>
        <taxon>Spermatophyta</taxon>
        <taxon>Magnoliopsida</taxon>
        <taxon>eudicotyledons</taxon>
        <taxon>Gunneridae</taxon>
        <taxon>Pentapetalae</taxon>
        <taxon>rosids</taxon>
        <taxon>malvids</taxon>
        <taxon>Sapindales</taxon>
        <taxon>Anacardiaceae</taxon>
        <taxon>Pistacia</taxon>
    </lineage>
</organism>